<dbReference type="EMBL" id="VDEP01000038">
    <property type="protein sequence ID" value="KAA1135596.1"/>
    <property type="molecule type" value="Genomic_DNA"/>
</dbReference>
<evidence type="ECO:0000313" key="4">
    <source>
        <dbReference type="Proteomes" id="UP000325313"/>
    </source>
</evidence>
<gene>
    <name evidence="1" type="ORF">PGT21_003800</name>
    <name evidence="2" type="ORF">PGTUg99_024797</name>
</gene>
<dbReference type="Proteomes" id="UP000325313">
    <property type="component" value="Unassembled WGS sequence"/>
</dbReference>
<sequence length="90" mass="10225">MVCLCSSHKKHIRASKQTTSRSGFRSGNTITLRLLCPRLTNCPRTPEVIKISKLETLELSIKSRLVFEIFGRSVCEAAFIECLNRNTDIR</sequence>
<name>A0A5B0SC33_PUCGR</name>
<dbReference type="Proteomes" id="UP000324748">
    <property type="component" value="Unassembled WGS sequence"/>
</dbReference>
<accession>A0A5B0SC33</accession>
<comment type="caution">
    <text evidence="2">The sequence shown here is derived from an EMBL/GenBank/DDBJ whole genome shotgun (WGS) entry which is preliminary data.</text>
</comment>
<evidence type="ECO:0000313" key="2">
    <source>
        <dbReference type="EMBL" id="KAA1135596.1"/>
    </source>
</evidence>
<organism evidence="2 4">
    <name type="scientific">Puccinia graminis f. sp. tritici</name>
    <dbReference type="NCBI Taxonomy" id="56615"/>
    <lineage>
        <taxon>Eukaryota</taxon>
        <taxon>Fungi</taxon>
        <taxon>Dikarya</taxon>
        <taxon>Basidiomycota</taxon>
        <taxon>Pucciniomycotina</taxon>
        <taxon>Pucciniomycetes</taxon>
        <taxon>Pucciniales</taxon>
        <taxon>Pucciniaceae</taxon>
        <taxon>Puccinia</taxon>
    </lineage>
</organism>
<dbReference type="EMBL" id="VSWC01000145">
    <property type="protein sequence ID" value="KAA1076354.1"/>
    <property type="molecule type" value="Genomic_DNA"/>
</dbReference>
<protein>
    <submittedName>
        <fullName evidence="2">Uncharacterized protein</fullName>
    </submittedName>
</protein>
<keyword evidence="3" id="KW-1185">Reference proteome</keyword>
<dbReference type="AlphaFoldDB" id="A0A5B0SC33"/>
<evidence type="ECO:0000313" key="3">
    <source>
        <dbReference type="Proteomes" id="UP000324748"/>
    </source>
</evidence>
<evidence type="ECO:0000313" key="1">
    <source>
        <dbReference type="EMBL" id="KAA1076354.1"/>
    </source>
</evidence>
<proteinExistence type="predicted"/>
<reference evidence="3 4" key="1">
    <citation type="submission" date="2019-05" db="EMBL/GenBank/DDBJ databases">
        <title>Emergence of the Ug99 lineage of the wheat stem rust pathogen through somatic hybridization.</title>
        <authorList>
            <person name="Li F."/>
            <person name="Upadhyaya N.M."/>
            <person name="Sperschneider J."/>
            <person name="Matny O."/>
            <person name="Nguyen-Phuc H."/>
            <person name="Mago R."/>
            <person name="Raley C."/>
            <person name="Miller M.E."/>
            <person name="Silverstein K.A.T."/>
            <person name="Henningsen E."/>
            <person name="Hirsch C.D."/>
            <person name="Visser B."/>
            <person name="Pretorius Z.A."/>
            <person name="Steffenson B.J."/>
            <person name="Schwessinger B."/>
            <person name="Dodds P.N."/>
            <person name="Figueroa M."/>
        </authorList>
    </citation>
    <scope>NUCLEOTIDE SEQUENCE [LARGE SCALE GENOMIC DNA]</scope>
    <source>
        <strain evidence="1">21-0</strain>
        <strain evidence="2 4">Ug99</strain>
    </source>
</reference>